<dbReference type="EMBL" id="CP011097">
    <property type="protein sequence ID" value="AJZ76267.1"/>
    <property type="molecule type" value="Genomic_DNA"/>
</dbReference>
<dbReference type="STRING" id="1603555.SU86_007710"/>
<dbReference type="PANTHER" id="PTHR33643:SF1">
    <property type="entry name" value="UREASE ACCESSORY PROTEIN D"/>
    <property type="match status" value="1"/>
</dbReference>
<proteinExistence type="inferred from homology"/>
<dbReference type="HAMAP" id="MF_01384">
    <property type="entry name" value="UreD"/>
    <property type="match status" value="1"/>
</dbReference>
<dbReference type="InterPro" id="IPR002669">
    <property type="entry name" value="UreD"/>
</dbReference>
<protein>
    <recommendedName>
        <fullName evidence="3">Urease accessory protein UreD</fullName>
    </recommendedName>
</protein>
<dbReference type="PANTHER" id="PTHR33643">
    <property type="entry name" value="UREASE ACCESSORY PROTEIN D"/>
    <property type="match status" value="1"/>
</dbReference>
<dbReference type="Proteomes" id="UP000266745">
    <property type="component" value="Chromosome"/>
</dbReference>
<organism evidence="4 5">
    <name type="scientific">Candidatus Nitrosotenuis cloacae</name>
    <dbReference type="NCBI Taxonomy" id="1603555"/>
    <lineage>
        <taxon>Archaea</taxon>
        <taxon>Nitrososphaerota</taxon>
        <taxon>Candidatus Nitrosotenuis</taxon>
    </lineage>
</organism>
<keyword evidence="3" id="KW-0996">Nickel insertion</keyword>
<name>A0A3G1B5X3_9ARCH</name>
<dbReference type="AlphaFoldDB" id="A0A3G1B5X3"/>
<sequence>MIPLGKLEKIPAEFEQYLQDDSNIVEKTGILKISLEMDQTKNKTIVIHQYSKAPLLTQKALHYDVANPSMAYLFLMSSSGGILQGDRYHIEISVKNKGIANITTQGATRIYKMDSNYATQFVDIDVDDNSYLEFLPDQIIPYKKSRYFQQVQITTGFDSTLVYSEVITPGRVAMGELFDYDLCYLRLTAKNKGGKILFMDSARLDPKEQQFSQIGVLGTKSVFGILYIITKKEQLEQISTDIDVILDNVETIGGYSFLPEDSGLVVRLIGNSSEDIKAVIHDCVRVVRKYILNSTFDQIRKT</sequence>
<dbReference type="RefSeq" id="WP_048186956.1">
    <property type="nucleotide sequence ID" value="NZ_CP011097.1"/>
</dbReference>
<evidence type="ECO:0000313" key="5">
    <source>
        <dbReference type="Proteomes" id="UP000266745"/>
    </source>
</evidence>
<keyword evidence="5" id="KW-1185">Reference proteome</keyword>
<dbReference type="KEGG" id="tah:SU86_007710"/>
<dbReference type="GeneID" id="24874442"/>
<comment type="function">
    <text evidence="3">Required for maturation of urease via the functional incorporation of the urease nickel metallocenter.</text>
</comment>
<evidence type="ECO:0000256" key="1">
    <source>
        <dbReference type="ARBA" id="ARBA00007177"/>
    </source>
</evidence>
<comment type="subunit">
    <text evidence="3">UreD, UreF and UreG form a complex that acts as a GTP-hydrolysis-dependent molecular chaperone, activating the urease apoprotein by helping to assemble the nickel containing metallocenter of UreC. The UreE protein probably delivers the nickel.</text>
</comment>
<comment type="subcellular location">
    <subcellularLocation>
        <location evidence="3">Cytoplasm</location>
    </subcellularLocation>
</comment>
<dbReference type="GO" id="GO:0016151">
    <property type="term" value="F:nickel cation binding"/>
    <property type="evidence" value="ECO:0007669"/>
    <property type="project" value="UniProtKB-UniRule"/>
</dbReference>
<comment type="similarity">
    <text evidence="1 3">Belongs to the UreD family.</text>
</comment>
<dbReference type="Pfam" id="PF01774">
    <property type="entry name" value="UreD"/>
    <property type="match status" value="1"/>
</dbReference>
<dbReference type="GO" id="GO:0005737">
    <property type="term" value="C:cytoplasm"/>
    <property type="evidence" value="ECO:0007669"/>
    <property type="project" value="UniProtKB-SubCell"/>
</dbReference>
<reference evidence="4 5" key="1">
    <citation type="journal article" date="2016" name="Sci. Rep.">
        <title>A novel ammonia-oxidizing archaeon from wastewater treatment plant: Its enrichment, physiological and genomic characteristics.</title>
        <authorList>
            <person name="Li Y."/>
            <person name="Ding K."/>
            <person name="Wen X."/>
            <person name="Zhang B."/>
            <person name="Shen B."/>
            <person name="Yang Y."/>
        </authorList>
    </citation>
    <scope>NUCLEOTIDE SEQUENCE [LARGE SCALE GENOMIC DNA]</scope>
    <source>
        <strain evidence="4 5">SAT1</strain>
    </source>
</reference>
<keyword evidence="3" id="KW-0963">Cytoplasm</keyword>
<dbReference type="OrthoDB" id="10701at2157"/>
<accession>A0A3G1B5X3</accession>
<evidence type="ECO:0000256" key="3">
    <source>
        <dbReference type="HAMAP-Rule" id="MF_01384"/>
    </source>
</evidence>
<evidence type="ECO:0000256" key="2">
    <source>
        <dbReference type="ARBA" id="ARBA00023186"/>
    </source>
</evidence>
<keyword evidence="2 3" id="KW-0143">Chaperone</keyword>
<evidence type="ECO:0000313" key="4">
    <source>
        <dbReference type="EMBL" id="AJZ76267.1"/>
    </source>
</evidence>
<gene>
    <name evidence="3" type="primary">ureD</name>
    <name evidence="4" type="ORF">SU86_007710</name>
</gene>